<protein>
    <submittedName>
        <fullName evidence="1">Uncharacterized protein</fullName>
    </submittedName>
</protein>
<reference evidence="1 2" key="1">
    <citation type="journal article" date="2019" name="Sci. Rep.">
        <title>Orb-weaving spider Araneus ventricosus genome elucidates the spidroin gene catalogue.</title>
        <authorList>
            <person name="Kono N."/>
            <person name="Nakamura H."/>
            <person name="Ohtoshi R."/>
            <person name="Moran D.A.P."/>
            <person name="Shinohara A."/>
            <person name="Yoshida Y."/>
            <person name="Fujiwara M."/>
            <person name="Mori M."/>
            <person name="Tomita M."/>
            <person name="Arakawa K."/>
        </authorList>
    </citation>
    <scope>NUCLEOTIDE SEQUENCE [LARGE SCALE GENOMIC DNA]</scope>
</reference>
<gene>
    <name evidence="1" type="ORF">AVEN_134189_1</name>
</gene>
<sequence>MGNLIPEENGKPQSHVELKQHFFEIQSNYHIALAVAPSRIAIRPLDCDHTAHYPLHLRLVLAGTENPICSTSKRSDETIVQKIANLSFGMSARCQATLPLSSLFLPWHVLE</sequence>
<keyword evidence="2" id="KW-1185">Reference proteome</keyword>
<organism evidence="1 2">
    <name type="scientific">Araneus ventricosus</name>
    <name type="common">Orbweaver spider</name>
    <name type="synonym">Epeira ventricosa</name>
    <dbReference type="NCBI Taxonomy" id="182803"/>
    <lineage>
        <taxon>Eukaryota</taxon>
        <taxon>Metazoa</taxon>
        <taxon>Ecdysozoa</taxon>
        <taxon>Arthropoda</taxon>
        <taxon>Chelicerata</taxon>
        <taxon>Arachnida</taxon>
        <taxon>Araneae</taxon>
        <taxon>Araneomorphae</taxon>
        <taxon>Entelegynae</taxon>
        <taxon>Araneoidea</taxon>
        <taxon>Araneidae</taxon>
        <taxon>Araneus</taxon>
    </lineage>
</organism>
<evidence type="ECO:0000313" key="1">
    <source>
        <dbReference type="EMBL" id="GBL68350.1"/>
    </source>
</evidence>
<accession>A0A4Y1ZU37</accession>
<dbReference type="AlphaFoldDB" id="A0A4Y1ZU37"/>
<dbReference type="EMBL" id="BGPR01229028">
    <property type="protein sequence ID" value="GBL68350.1"/>
    <property type="molecule type" value="Genomic_DNA"/>
</dbReference>
<comment type="caution">
    <text evidence="1">The sequence shown here is derived from an EMBL/GenBank/DDBJ whole genome shotgun (WGS) entry which is preliminary data.</text>
</comment>
<dbReference type="Proteomes" id="UP000499080">
    <property type="component" value="Unassembled WGS sequence"/>
</dbReference>
<name>A0A4Y1ZU37_ARAVE</name>
<proteinExistence type="predicted"/>
<evidence type="ECO:0000313" key="2">
    <source>
        <dbReference type="Proteomes" id="UP000499080"/>
    </source>
</evidence>